<reference evidence="1" key="2">
    <citation type="journal article" date="2015" name="Fish Shellfish Immunol.">
        <title>Early steps in the European eel (Anguilla anguilla)-Vibrio vulnificus interaction in the gills: Role of the RtxA13 toxin.</title>
        <authorList>
            <person name="Callol A."/>
            <person name="Pajuelo D."/>
            <person name="Ebbesson L."/>
            <person name="Teles M."/>
            <person name="MacKenzie S."/>
            <person name="Amaro C."/>
        </authorList>
    </citation>
    <scope>NUCLEOTIDE SEQUENCE</scope>
</reference>
<reference evidence="1" key="1">
    <citation type="submission" date="2014-11" db="EMBL/GenBank/DDBJ databases">
        <authorList>
            <person name="Amaro Gonzalez C."/>
        </authorList>
    </citation>
    <scope>NUCLEOTIDE SEQUENCE</scope>
</reference>
<dbReference type="EMBL" id="GBXM01057379">
    <property type="protein sequence ID" value="JAH51198.1"/>
    <property type="molecule type" value="Transcribed_RNA"/>
</dbReference>
<proteinExistence type="predicted"/>
<protein>
    <submittedName>
        <fullName evidence="1">Uncharacterized protein</fullName>
    </submittedName>
</protein>
<name>A0A0E9TEN0_ANGAN</name>
<evidence type="ECO:0000313" key="1">
    <source>
        <dbReference type="EMBL" id="JAH51198.1"/>
    </source>
</evidence>
<sequence>MISQVSVFELQKGSEMKIKMYKEETSWGRCSGKLITASIIYSKAKFRSYT</sequence>
<organism evidence="1">
    <name type="scientific">Anguilla anguilla</name>
    <name type="common">European freshwater eel</name>
    <name type="synonym">Muraena anguilla</name>
    <dbReference type="NCBI Taxonomy" id="7936"/>
    <lineage>
        <taxon>Eukaryota</taxon>
        <taxon>Metazoa</taxon>
        <taxon>Chordata</taxon>
        <taxon>Craniata</taxon>
        <taxon>Vertebrata</taxon>
        <taxon>Euteleostomi</taxon>
        <taxon>Actinopterygii</taxon>
        <taxon>Neopterygii</taxon>
        <taxon>Teleostei</taxon>
        <taxon>Anguilliformes</taxon>
        <taxon>Anguillidae</taxon>
        <taxon>Anguilla</taxon>
    </lineage>
</organism>
<dbReference type="AlphaFoldDB" id="A0A0E9TEN0"/>
<accession>A0A0E9TEN0</accession>